<dbReference type="GO" id="GO:0000287">
    <property type="term" value="F:magnesium ion binding"/>
    <property type="evidence" value="ECO:0007669"/>
    <property type="project" value="InterPro"/>
</dbReference>
<dbReference type="InterPro" id="IPR036614">
    <property type="entry name" value="RusA-like_sf"/>
</dbReference>
<name>A0A8S5QPP4_9CAUD</name>
<dbReference type="GO" id="GO:0006310">
    <property type="term" value="P:DNA recombination"/>
    <property type="evidence" value="ECO:0007669"/>
    <property type="project" value="InterPro"/>
</dbReference>
<reference evidence="1" key="1">
    <citation type="journal article" date="2021" name="Proc. Natl. Acad. Sci. U.S.A.">
        <title>A Catalog of Tens of Thousands of Viruses from Human Metagenomes Reveals Hidden Associations with Chronic Diseases.</title>
        <authorList>
            <person name="Tisza M.J."/>
            <person name="Buck C.B."/>
        </authorList>
    </citation>
    <scope>NUCLEOTIDE SEQUENCE</scope>
    <source>
        <strain evidence="1">CtMgQ24</strain>
    </source>
</reference>
<protein>
    <submittedName>
        <fullName evidence="1">Endodeoxyribonuclease RusA</fullName>
    </submittedName>
</protein>
<dbReference type="SUPFAM" id="SSF103084">
    <property type="entry name" value="Holliday junction resolvase RusA"/>
    <property type="match status" value="1"/>
</dbReference>
<dbReference type="EMBL" id="BK015705">
    <property type="protein sequence ID" value="DAE20978.1"/>
    <property type="molecule type" value="Genomic_DNA"/>
</dbReference>
<sequence length="138" mass="15999">MELIILKKMKTEFFMPMIPPTVTAQEHKVMVKNGKPVFYNPPEVKQAREKLTSHLAKFKPSEPYKSGVRLITKWCFPRGKHQDGEYRITKPDTDNLQKMLKDCMTALGFWSDDALVASEICEKFWAEVSGIYIKVEML</sequence>
<dbReference type="GO" id="GO:0006281">
    <property type="term" value="P:DNA repair"/>
    <property type="evidence" value="ECO:0007669"/>
    <property type="project" value="InterPro"/>
</dbReference>
<organism evidence="1">
    <name type="scientific">Siphoviridae sp. ctMgQ24</name>
    <dbReference type="NCBI Taxonomy" id="2826263"/>
    <lineage>
        <taxon>Viruses</taxon>
        <taxon>Duplodnaviria</taxon>
        <taxon>Heunggongvirae</taxon>
        <taxon>Uroviricota</taxon>
        <taxon>Caudoviricetes</taxon>
    </lineage>
</organism>
<dbReference type="Gene3D" id="3.30.1330.70">
    <property type="entry name" value="Holliday junction resolvase RusA"/>
    <property type="match status" value="1"/>
</dbReference>
<evidence type="ECO:0000313" key="1">
    <source>
        <dbReference type="EMBL" id="DAE20978.1"/>
    </source>
</evidence>
<accession>A0A8S5QPP4</accession>
<dbReference type="InterPro" id="IPR008822">
    <property type="entry name" value="Endonuclease_RusA-like"/>
</dbReference>
<dbReference type="Pfam" id="PF05866">
    <property type="entry name" value="RusA"/>
    <property type="match status" value="1"/>
</dbReference>
<proteinExistence type="predicted"/>